<accession>A0ABD3VE47</accession>
<dbReference type="EMBL" id="JBJQND010000012">
    <property type="protein sequence ID" value="KAL3859827.1"/>
    <property type="molecule type" value="Genomic_DNA"/>
</dbReference>
<evidence type="ECO:0000313" key="2">
    <source>
        <dbReference type="Proteomes" id="UP001634394"/>
    </source>
</evidence>
<name>A0ABD3VE47_SINWO</name>
<reference evidence="1 2" key="1">
    <citation type="submission" date="2024-11" db="EMBL/GenBank/DDBJ databases">
        <title>Chromosome-level genome assembly of the freshwater bivalve Anodonta woodiana.</title>
        <authorList>
            <person name="Chen X."/>
        </authorList>
    </citation>
    <scope>NUCLEOTIDE SEQUENCE [LARGE SCALE GENOMIC DNA]</scope>
    <source>
        <strain evidence="1">MN2024</strain>
        <tissue evidence="1">Gills</tissue>
    </source>
</reference>
<keyword evidence="2" id="KW-1185">Reference proteome</keyword>
<sequence length="84" mass="9453">PTLDILQEATNVSDTDINNGKMMATTKKSVLLPSQCSCLGKCVEYRYPAHAMLSIIENKSFRVDENQSISQLNKPFLNIKVYDE</sequence>
<dbReference type="Proteomes" id="UP001634394">
    <property type="component" value="Unassembled WGS sequence"/>
</dbReference>
<protein>
    <recommendedName>
        <fullName evidence="3">Vitellogenin</fullName>
    </recommendedName>
</protein>
<feature type="non-terminal residue" evidence="1">
    <location>
        <position position="1"/>
    </location>
</feature>
<evidence type="ECO:0000313" key="1">
    <source>
        <dbReference type="EMBL" id="KAL3859827.1"/>
    </source>
</evidence>
<proteinExistence type="predicted"/>
<comment type="caution">
    <text evidence="1">The sequence shown here is derived from an EMBL/GenBank/DDBJ whole genome shotgun (WGS) entry which is preliminary data.</text>
</comment>
<organism evidence="1 2">
    <name type="scientific">Sinanodonta woodiana</name>
    <name type="common">Chinese pond mussel</name>
    <name type="synonym">Anodonta woodiana</name>
    <dbReference type="NCBI Taxonomy" id="1069815"/>
    <lineage>
        <taxon>Eukaryota</taxon>
        <taxon>Metazoa</taxon>
        <taxon>Spiralia</taxon>
        <taxon>Lophotrochozoa</taxon>
        <taxon>Mollusca</taxon>
        <taxon>Bivalvia</taxon>
        <taxon>Autobranchia</taxon>
        <taxon>Heteroconchia</taxon>
        <taxon>Palaeoheterodonta</taxon>
        <taxon>Unionida</taxon>
        <taxon>Unionoidea</taxon>
        <taxon>Unionidae</taxon>
        <taxon>Unioninae</taxon>
        <taxon>Sinanodonta</taxon>
    </lineage>
</organism>
<feature type="non-terminal residue" evidence="1">
    <location>
        <position position="84"/>
    </location>
</feature>
<evidence type="ECO:0008006" key="3">
    <source>
        <dbReference type="Google" id="ProtNLM"/>
    </source>
</evidence>
<dbReference type="AlphaFoldDB" id="A0ABD3VE47"/>
<gene>
    <name evidence="1" type="ORF">ACJMK2_010019</name>
</gene>